<accession>A0A2S0KK86</accession>
<evidence type="ECO:0000256" key="3">
    <source>
        <dbReference type="ARBA" id="ARBA00022679"/>
    </source>
</evidence>
<keyword evidence="8" id="KW-0472">Membrane</keyword>
<feature type="binding site" evidence="7">
    <location>
        <position position="42"/>
    </location>
    <ligand>
        <name>ATP</name>
        <dbReference type="ChEBI" id="CHEBI:30616"/>
    </ligand>
</feature>
<dbReference type="Gene3D" id="1.10.510.10">
    <property type="entry name" value="Transferase(Phosphotransferase) domain 1"/>
    <property type="match status" value="1"/>
</dbReference>
<dbReference type="EMBL" id="CP027433">
    <property type="protein sequence ID" value="AVM02051.1"/>
    <property type="molecule type" value="Genomic_DNA"/>
</dbReference>
<evidence type="ECO:0000313" key="11">
    <source>
        <dbReference type="Proteomes" id="UP000239814"/>
    </source>
</evidence>
<feature type="transmembrane region" description="Helical" evidence="8">
    <location>
        <begin position="339"/>
        <end position="361"/>
    </location>
</feature>
<evidence type="ECO:0000256" key="5">
    <source>
        <dbReference type="ARBA" id="ARBA00022777"/>
    </source>
</evidence>
<dbReference type="PROSITE" id="PS00107">
    <property type="entry name" value="PROTEIN_KINASE_ATP"/>
    <property type="match status" value="1"/>
</dbReference>
<dbReference type="CDD" id="cd14014">
    <property type="entry name" value="STKc_PknB_like"/>
    <property type="match status" value="1"/>
</dbReference>
<dbReference type="PROSITE" id="PS50011">
    <property type="entry name" value="PROTEIN_KINASE_DOM"/>
    <property type="match status" value="1"/>
</dbReference>
<dbReference type="OrthoDB" id="5169909at2"/>
<evidence type="ECO:0000256" key="6">
    <source>
        <dbReference type="ARBA" id="ARBA00022840"/>
    </source>
</evidence>
<keyword evidence="11" id="KW-1185">Reference proteome</keyword>
<dbReference type="Proteomes" id="UP000239814">
    <property type="component" value="Chromosome"/>
</dbReference>
<keyword evidence="4 7" id="KW-0547">Nucleotide-binding</keyword>
<feature type="domain" description="Protein kinase" evidence="9">
    <location>
        <begin position="13"/>
        <end position="273"/>
    </location>
</feature>
<keyword evidence="8" id="KW-1133">Transmembrane helix</keyword>
<dbReference type="SMART" id="SM00220">
    <property type="entry name" value="S_TKc"/>
    <property type="match status" value="1"/>
</dbReference>
<reference evidence="10 11" key="1">
    <citation type="submission" date="2018-03" db="EMBL/GenBank/DDBJ databases">
        <title>Characteristics and genome of n-alkane degrading marine bacteria Gordonia iterans isolated from crude oil contaminated in Tae-an, South Korea.</title>
        <authorList>
            <person name="Lee S.-S."/>
            <person name="Kim H."/>
        </authorList>
    </citation>
    <scope>NUCLEOTIDE SEQUENCE [LARGE SCALE GENOMIC DNA]</scope>
    <source>
        <strain evidence="10 11">Co17</strain>
    </source>
</reference>
<dbReference type="Pfam" id="PF00069">
    <property type="entry name" value="Pkinase"/>
    <property type="match status" value="1"/>
</dbReference>
<dbReference type="InterPro" id="IPR011009">
    <property type="entry name" value="Kinase-like_dom_sf"/>
</dbReference>
<gene>
    <name evidence="10" type="ORF">C6V83_05895</name>
</gene>
<evidence type="ECO:0000256" key="7">
    <source>
        <dbReference type="PROSITE-ProRule" id="PRU10141"/>
    </source>
</evidence>
<dbReference type="RefSeq" id="WP_105943754.1">
    <property type="nucleotide sequence ID" value="NZ_CP027433.1"/>
</dbReference>
<dbReference type="PANTHER" id="PTHR43289">
    <property type="entry name" value="MITOGEN-ACTIVATED PROTEIN KINASE KINASE KINASE 20-RELATED"/>
    <property type="match status" value="1"/>
</dbReference>
<keyword evidence="3" id="KW-0808">Transferase</keyword>
<organism evidence="10 11">
    <name type="scientific">Gordonia iterans</name>
    <dbReference type="NCBI Taxonomy" id="1004901"/>
    <lineage>
        <taxon>Bacteria</taxon>
        <taxon>Bacillati</taxon>
        <taxon>Actinomycetota</taxon>
        <taxon>Actinomycetes</taxon>
        <taxon>Mycobacteriales</taxon>
        <taxon>Gordoniaceae</taxon>
        <taxon>Gordonia</taxon>
    </lineage>
</organism>
<dbReference type="PROSITE" id="PS00108">
    <property type="entry name" value="PROTEIN_KINASE_ST"/>
    <property type="match status" value="1"/>
</dbReference>
<dbReference type="PANTHER" id="PTHR43289:SF6">
    <property type="entry name" value="SERINE_THREONINE-PROTEIN KINASE NEKL-3"/>
    <property type="match status" value="1"/>
</dbReference>
<name>A0A2S0KK86_9ACTN</name>
<keyword evidence="8" id="KW-0812">Transmembrane</keyword>
<dbReference type="Gene3D" id="3.30.200.20">
    <property type="entry name" value="Phosphorylase Kinase, domain 1"/>
    <property type="match status" value="1"/>
</dbReference>
<dbReference type="InterPro" id="IPR000719">
    <property type="entry name" value="Prot_kinase_dom"/>
</dbReference>
<dbReference type="KEGG" id="git:C6V83_05895"/>
<keyword evidence="5 10" id="KW-0418">Kinase</keyword>
<proteinExistence type="predicted"/>
<dbReference type="FunFam" id="3.30.200.20:FF:000348">
    <property type="entry name" value="Serine/threonine protein kinase"/>
    <property type="match status" value="1"/>
</dbReference>
<dbReference type="SUPFAM" id="SSF56112">
    <property type="entry name" value="Protein kinase-like (PK-like)"/>
    <property type="match status" value="1"/>
</dbReference>
<keyword evidence="6 7" id="KW-0067">ATP-binding</keyword>
<evidence type="ECO:0000259" key="9">
    <source>
        <dbReference type="PROSITE" id="PS50011"/>
    </source>
</evidence>
<keyword evidence="2 10" id="KW-0723">Serine/threonine-protein kinase</keyword>
<dbReference type="EC" id="2.7.11.1" evidence="1"/>
<evidence type="ECO:0000256" key="2">
    <source>
        <dbReference type="ARBA" id="ARBA00022527"/>
    </source>
</evidence>
<sequence length="471" mass="48714">MSEHLVGSVVGPYRIDQLIGRGGMGAVYRAYDTVRDREVALKLLGGTTADDGTFAERFRRECQLVAKLGEPHIIPIHDYGEIDGMLYLDMRLVDGDNLRQVLRRSGPLPAEEAVSVAAQIGDALDAAHAAGLVHRDVKPENILLTPTGFAYLVDFGIANDGADSGLTRAGTAIGSTAYMAPELFDNVRASSSSDVYALAAVLFELLTGRTPYAGDTVTAVIKAAVLNDVPSARALNPAVPQALDEVLATGLAKDPAHRFATAAQLSAAARAALSGEAATSFIPAAPPTTVYPTNIVPEQPQAQAQQPSLAAEASYAGTQYAPVPPQYPPPPRSGSSSNLILAGVIGVLIAALIGLGVYYFAFRDSGNGSTQAAPSSTTTITSTIDAPGPTLAAPPPGSSPCTQTEGIGSSVTSCEFAQSVRTAYLAAGPKGESRTVRAFSPVTGETYTMSCVPESGIVVCRGGNNAVVHIY</sequence>
<evidence type="ECO:0000313" key="10">
    <source>
        <dbReference type="EMBL" id="AVM02051.1"/>
    </source>
</evidence>
<evidence type="ECO:0000256" key="1">
    <source>
        <dbReference type="ARBA" id="ARBA00012513"/>
    </source>
</evidence>
<dbReference type="FunFam" id="1.10.510.10:FF:000021">
    <property type="entry name" value="Serine/threonine protein kinase"/>
    <property type="match status" value="1"/>
</dbReference>
<evidence type="ECO:0000256" key="8">
    <source>
        <dbReference type="SAM" id="Phobius"/>
    </source>
</evidence>
<dbReference type="GO" id="GO:0004674">
    <property type="term" value="F:protein serine/threonine kinase activity"/>
    <property type="evidence" value="ECO:0007669"/>
    <property type="project" value="UniProtKB-KW"/>
</dbReference>
<dbReference type="InterPro" id="IPR008271">
    <property type="entry name" value="Ser/Thr_kinase_AS"/>
</dbReference>
<evidence type="ECO:0000256" key="4">
    <source>
        <dbReference type="ARBA" id="ARBA00022741"/>
    </source>
</evidence>
<protein>
    <recommendedName>
        <fullName evidence="1">non-specific serine/threonine protein kinase</fullName>
        <ecNumber evidence="1">2.7.11.1</ecNumber>
    </recommendedName>
</protein>
<dbReference type="InterPro" id="IPR017441">
    <property type="entry name" value="Protein_kinase_ATP_BS"/>
</dbReference>
<dbReference type="AlphaFoldDB" id="A0A2S0KK86"/>
<dbReference type="GO" id="GO:0005524">
    <property type="term" value="F:ATP binding"/>
    <property type="evidence" value="ECO:0007669"/>
    <property type="project" value="UniProtKB-UniRule"/>
</dbReference>